<accession>A8MAH7</accession>
<dbReference type="KEGG" id="cma:Cmaq_1731"/>
<organism evidence="6 7">
    <name type="scientific">Caldivirga maquilingensis (strain ATCC 700844 / DSM 13496 / JCM 10307 / IC-167)</name>
    <dbReference type="NCBI Taxonomy" id="397948"/>
    <lineage>
        <taxon>Archaea</taxon>
        <taxon>Thermoproteota</taxon>
        <taxon>Thermoprotei</taxon>
        <taxon>Thermoproteales</taxon>
        <taxon>Thermoproteaceae</taxon>
        <taxon>Caldivirga</taxon>
    </lineage>
</organism>
<evidence type="ECO:0000256" key="1">
    <source>
        <dbReference type="ARBA" id="ARBA00005010"/>
    </source>
</evidence>
<dbReference type="PANTHER" id="PTHR35330:SF1">
    <property type="entry name" value="SIROHEME BIOSYNTHESIS PROTEIN MET8"/>
    <property type="match status" value="1"/>
</dbReference>
<gene>
    <name evidence="6" type="ordered locus">Cmaq_1731</name>
</gene>
<dbReference type="EC" id="1.3.1.76" evidence="2"/>
<dbReference type="eggNOG" id="arCOG01044">
    <property type="taxonomic scope" value="Archaea"/>
</dbReference>
<evidence type="ECO:0000256" key="3">
    <source>
        <dbReference type="ARBA" id="ARBA00023002"/>
    </source>
</evidence>
<dbReference type="Pfam" id="PF13241">
    <property type="entry name" value="NAD_binding_7"/>
    <property type="match status" value="1"/>
</dbReference>
<dbReference type="InterPro" id="IPR036291">
    <property type="entry name" value="NAD(P)-bd_dom_sf"/>
</dbReference>
<dbReference type="UniPathway" id="UPA00262">
    <property type="reaction ID" value="UER00222"/>
</dbReference>
<dbReference type="STRING" id="397948.Cmaq_1731"/>
<dbReference type="SUPFAM" id="SSF75615">
    <property type="entry name" value="Siroheme synthase middle domains-like"/>
    <property type="match status" value="1"/>
</dbReference>
<keyword evidence="5" id="KW-0627">Porphyrin biosynthesis</keyword>
<dbReference type="AlphaFoldDB" id="A8MAH7"/>
<comment type="pathway">
    <text evidence="1">Porphyrin-containing compound metabolism; siroheme biosynthesis; sirohydrochlorin from precorrin-2: step 1/1.</text>
</comment>
<dbReference type="GO" id="GO:0019354">
    <property type="term" value="P:siroheme biosynthetic process"/>
    <property type="evidence" value="ECO:0007669"/>
    <property type="project" value="UniProtKB-UniPathway"/>
</dbReference>
<sequence length="219" mass="24562">MARVPLFVEFSDKRVLVIGGGYVGTRRALKFSEAGAYVTVIALKPSSELIKANSTGNIDLIIADAGMFDYSRVMNIINLLIYAIPTNTELKNRLKGMIKDRRVLFNDTTNANETEVVVPFEGEVNGVRFAVTTEGKSGVAASIVRDYLQAELAKSDLHPLINAWYEAKELIKKRVNDPHVRMNIYFELKYDENFIELARKGDVGNVVKYVNEVIRSHGY</sequence>
<name>A8MAH7_CALMQ</name>
<dbReference type="SUPFAM" id="SSF51735">
    <property type="entry name" value="NAD(P)-binding Rossmann-fold domains"/>
    <property type="match status" value="1"/>
</dbReference>
<dbReference type="RefSeq" id="WP_012186773.1">
    <property type="nucleotide sequence ID" value="NC_009954.1"/>
</dbReference>
<dbReference type="InterPro" id="IPR028161">
    <property type="entry name" value="Met8-like"/>
</dbReference>
<dbReference type="Proteomes" id="UP000001137">
    <property type="component" value="Chromosome"/>
</dbReference>
<dbReference type="EMBL" id="CP000852">
    <property type="protein sequence ID" value="ABW02554.1"/>
    <property type="molecule type" value="Genomic_DNA"/>
</dbReference>
<evidence type="ECO:0000256" key="4">
    <source>
        <dbReference type="ARBA" id="ARBA00023027"/>
    </source>
</evidence>
<reference evidence="6 7" key="1">
    <citation type="submission" date="2007-10" db="EMBL/GenBank/DDBJ databases">
        <title>Complete sequence of Caldivirga maquilingensis IC-167.</title>
        <authorList>
            <consortium name="US DOE Joint Genome Institute"/>
            <person name="Copeland A."/>
            <person name="Lucas S."/>
            <person name="Lapidus A."/>
            <person name="Barry K."/>
            <person name="Glavina del Rio T."/>
            <person name="Dalin E."/>
            <person name="Tice H."/>
            <person name="Pitluck S."/>
            <person name="Saunders E."/>
            <person name="Brettin T."/>
            <person name="Bruce D."/>
            <person name="Detter J.C."/>
            <person name="Han C."/>
            <person name="Schmutz J."/>
            <person name="Larimer F."/>
            <person name="Land M."/>
            <person name="Hauser L."/>
            <person name="Kyrpides N."/>
            <person name="Ivanova N."/>
            <person name="Biddle J.F."/>
            <person name="Zhang Z."/>
            <person name="Fitz-Gibbon S.T."/>
            <person name="Lowe T.M."/>
            <person name="Saltikov C."/>
            <person name="House C.H."/>
            <person name="Richardson P."/>
        </authorList>
    </citation>
    <scope>NUCLEOTIDE SEQUENCE [LARGE SCALE GENOMIC DNA]</scope>
    <source>
        <strain evidence="7">ATCC 700844 / DSM 13496 / JCM 10307 / IC-167</strain>
    </source>
</reference>
<keyword evidence="4" id="KW-0520">NAD</keyword>
<dbReference type="HOGENOM" id="CLU_011276_8_2_2"/>
<keyword evidence="7" id="KW-1185">Reference proteome</keyword>
<protein>
    <recommendedName>
        <fullName evidence="2">precorrin-2 dehydrogenase</fullName>
        <ecNumber evidence="2">1.3.1.76</ecNumber>
    </recommendedName>
</protein>
<keyword evidence="3" id="KW-0560">Oxidoreductase</keyword>
<dbReference type="PANTHER" id="PTHR35330">
    <property type="entry name" value="SIROHEME BIOSYNTHESIS PROTEIN MET8"/>
    <property type="match status" value="1"/>
</dbReference>
<evidence type="ECO:0000313" key="7">
    <source>
        <dbReference type="Proteomes" id="UP000001137"/>
    </source>
</evidence>
<evidence type="ECO:0000256" key="5">
    <source>
        <dbReference type="ARBA" id="ARBA00023244"/>
    </source>
</evidence>
<dbReference type="Gene3D" id="3.40.50.720">
    <property type="entry name" value="NAD(P)-binding Rossmann-like Domain"/>
    <property type="match status" value="1"/>
</dbReference>
<proteinExistence type="predicted"/>
<evidence type="ECO:0000313" key="6">
    <source>
        <dbReference type="EMBL" id="ABW02554.1"/>
    </source>
</evidence>
<dbReference type="OrthoDB" id="10510at2157"/>
<dbReference type="GO" id="GO:0043115">
    <property type="term" value="F:precorrin-2 dehydrogenase activity"/>
    <property type="evidence" value="ECO:0007669"/>
    <property type="project" value="UniProtKB-EC"/>
</dbReference>
<evidence type="ECO:0000256" key="2">
    <source>
        <dbReference type="ARBA" id="ARBA00012400"/>
    </source>
</evidence>
<dbReference type="GO" id="GO:0004325">
    <property type="term" value="F:ferrochelatase activity"/>
    <property type="evidence" value="ECO:0007669"/>
    <property type="project" value="InterPro"/>
</dbReference>
<dbReference type="GeneID" id="5710156"/>